<feature type="compositionally biased region" description="Polar residues" evidence="1">
    <location>
        <begin position="79"/>
        <end position="88"/>
    </location>
</feature>
<feature type="compositionally biased region" description="Polar residues" evidence="1">
    <location>
        <begin position="16"/>
        <end position="30"/>
    </location>
</feature>
<feature type="compositionally biased region" description="Low complexity" evidence="1">
    <location>
        <begin position="89"/>
        <end position="98"/>
    </location>
</feature>
<name>A0A0D0C4A4_9AGAR</name>
<feature type="compositionally biased region" description="Basic and acidic residues" evidence="1">
    <location>
        <begin position="36"/>
        <end position="46"/>
    </location>
</feature>
<feature type="region of interest" description="Disordered" evidence="1">
    <location>
        <begin position="16"/>
        <end position="98"/>
    </location>
</feature>
<evidence type="ECO:0000313" key="3">
    <source>
        <dbReference type="Proteomes" id="UP000053593"/>
    </source>
</evidence>
<evidence type="ECO:0000313" key="2">
    <source>
        <dbReference type="EMBL" id="KIK52662.1"/>
    </source>
</evidence>
<sequence>MSSLRRTESFLCLSDMQNSCNKSHPPTATASVRRSSKSERDRRKSIIDFAVSTTAAKPSPPVPCATPTPQRSTPTSSSKQYPNCSTYRSSSPLSPNPNRTVLPGRPIFPRSKQEPDLYRQAIIARMRCSPEGQRILHMGPKLALSIMSATRELERLVAAQGEREDNDVVMADATAPTMSASWVVVPPAVPESRRSCHYQDWEMVNCGA</sequence>
<accession>A0A0D0C4A4</accession>
<keyword evidence="3" id="KW-1185">Reference proteome</keyword>
<dbReference type="OrthoDB" id="3256438at2759"/>
<evidence type="ECO:0000256" key="1">
    <source>
        <dbReference type="SAM" id="MobiDB-lite"/>
    </source>
</evidence>
<protein>
    <submittedName>
        <fullName evidence="2">Uncharacterized protein</fullName>
    </submittedName>
</protein>
<dbReference type="AlphaFoldDB" id="A0A0D0C4A4"/>
<gene>
    <name evidence="2" type="ORF">GYMLUDRAFT_64112</name>
</gene>
<reference evidence="2 3" key="1">
    <citation type="submission" date="2014-04" db="EMBL/GenBank/DDBJ databases">
        <title>Evolutionary Origins and Diversification of the Mycorrhizal Mutualists.</title>
        <authorList>
            <consortium name="DOE Joint Genome Institute"/>
            <consortium name="Mycorrhizal Genomics Consortium"/>
            <person name="Kohler A."/>
            <person name="Kuo A."/>
            <person name="Nagy L.G."/>
            <person name="Floudas D."/>
            <person name="Copeland A."/>
            <person name="Barry K.W."/>
            <person name="Cichocki N."/>
            <person name="Veneault-Fourrey C."/>
            <person name="LaButti K."/>
            <person name="Lindquist E.A."/>
            <person name="Lipzen A."/>
            <person name="Lundell T."/>
            <person name="Morin E."/>
            <person name="Murat C."/>
            <person name="Riley R."/>
            <person name="Ohm R."/>
            <person name="Sun H."/>
            <person name="Tunlid A."/>
            <person name="Henrissat B."/>
            <person name="Grigoriev I.V."/>
            <person name="Hibbett D.S."/>
            <person name="Martin F."/>
        </authorList>
    </citation>
    <scope>NUCLEOTIDE SEQUENCE [LARGE SCALE GENOMIC DNA]</scope>
    <source>
        <strain evidence="2 3">FD-317 M1</strain>
    </source>
</reference>
<dbReference type="EMBL" id="KN834839">
    <property type="protein sequence ID" value="KIK52662.1"/>
    <property type="molecule type" value="Genomic_DNA"/>
</dbReference>
<dbReference type="HOGENOM" id="CLU_055848_0_0_1"/>
<feature type="compositionally biased region" description="Low complexity" evidence="1">
    <location>
        <begin position="67"/>
        <end position="78"/>
    </location>
</feature>
<proteinExistence type="predicted"/>
<dbReference type="Proteomes" id="UP000053593">
    <property type="component" value="Unassembled WGS sequence"/>
</dbReference>
<organism evidence="2 3">
    <name type="scientific">Collybiopsis luxurians FD-317 M1</name>
    <dbReference type="NCBI Taxonomy" id="944289"/>
    <lineage>
        <taxon>Eukaryota</taxon>
        <taxon>Fungi</taxon>
        <taxon>Dikarya</taxon>
        <taxon>Basidiomycota</taxon>
        <taxon>Agaricomycotina</taxon>
        <taxon>Agaricomycetes</taxon>
        <taxon>Agaricomycetidae</taxon>
        <taxon>Agaricales</taxon>
        <taxon>Marasmiineae</taxon>
        <taxon>Omphalotaceae</taxon>
        <taxon>Collybiopsis</taxon>
        <taxon>Collybiopsis luxurians</taxon>
    </lineage>
</organism>